<comment type="caution">
    <text evidence="1">The sequence shown here is derived from an EMBL/GenBank/DDBJ whole genome shotgun (WGS) entry which is preliminary data.</text>
</comment>
<dbReference type="EMBL" id="JAGUCO010000010">
    <property type="protein sequence ID" value="MBS2099372.1"/>
    <property type="molecule type" value="Genomic_DNA"/>
</dbReference>
<name>A0ABS5JWT2_9BACT</name>
<organism evidence="1 2">
    <name type="scientific">Carboxylicivirga linearis</name>
    <dbReference type="NCBI Taxonomy" id="1628157"/>
    <lineage>
        <taxon>Bacteria</taxon>
        <taxon>Pseudomonadati</taxon>
        <taxon>Bacteroidota</taxon>
        <taxon>Bacteroidia</taxon>
        <taxon>Marinilabiliales</taxon>
        <taxon>Marinilabiliaceae</taxon>
        <taxon>Carboxylicivirga</taxon>
    </lineage>
</organism>
<accession>A0ABS5JWT2</accession>
<gene>
    <name evidence="1" type="ORF">KEM10_13845</name>
</gene>
<keyword evidence="2" id="KW-1185">Reference proteome</keyword>
<sequence length="650" mass="72733">MKRFINYILAAFLGILVVFNACTPETLELGEVISKDDLKYIITQNEEDPNMVILESLTPGVTPHWITPLGRSTRVIDTVKLAFPDEYTFAYGVQSPGGYIQADDEVVNITTTNFDYINDPLWELISGGVGNSKTWYLDLDADGLSRYFAGPLYFYGTDNGWLGECYGEDCWNWNPDYPGNSWLMDAGDYGSITFDLQGNANVHAEHLMLGREEVGTYFLDADAKTLKMYDAGPLHDAGRDGQVIDWGDLKILSLTEDYMQLAALRDEALSGEGPCLLVYNFISKDYFDNWVPEDTPDPEPELPDGWENDISSTTNSTIKWVLSPETPFNWANLDGSLMNTGWVSPDTYADWTGMNADVPETYADFSLTMNSQDNSIAMVLPDGTESSGTYELDEKGIYTFTGVTPFFTICNGWVNLYTTNENQWRILSIEKGATGAVTGMWVGALSTDKPEYMCWKLVPEVAGGDDALANIKNILTANTWKLDSDRTYEKEYSWGWEQGPVIFSDFATWSWNPLPGEQYAAGEAGVDYGSMKFDMNGTVTVQQRRRIYTYVDEVSGETLERHGDPQEGDVLETEDVVDLTGSWSIDLDNGKLLMTVGVVHPWTCDYYVLNWGDIDIHRIEDGALLLKVMRDADRSGEDAFAMTYVFVPGE</sequence>
<evidence type="ECO:0000313" key="2">
    <source>
        <dbReference type="Proteomes" id="UP000708576"/>
    </source>
</evidence>
<dbReference type="Proteomes" id="UP000708576">
    <property type="component" value="Unassembled WGS sequence"/>
</dbReference>
<dbReference type="RefSeq" id="WP_212216614.1">
    <property type="nucleotide sequence ID" value="NZ_JAGUCO010000010.1"/>
</dbReference>
<protein>
    <submittedName>
        <fullName evidence="1">Uncharacterized protein</fullName>
    </submittedName>
</protein>
<reference evidence="1 2" key="1">
    <citation type="journal article" date="2015" name="Int. J. Syst. Evol. Microbiol.">
        <title>Carboxylicivirga linearis sp. nov., isolated from a sea cucumber culture pond.</title>
        <authorList>
            <person name="Wang F.Q."/>
            <person name="Zhou Y.X."/>
            <person name="Lin X.Z."/>
            <person name="Chen G.J."/>
            <person name="Du Z.J."/>
        </authorList>
    </citation>
    <scope>NUCLEOTIDE SEQUENCE [LARGE SCALE GENOMIC DNA]</scope>
    <source>
        <strain evidence="1 2">FB218</strain>
    </source>
</reference>
<evidence type="ECO:0000313" key="1">
    <source>
        <dbReference type="EMBL" id="MBS2099372.1"/>
    </source>
</evidence>
<proteinExistence type="predicted"/>